<organism evidence="2 3">
    <name type="scientific">Marasmius crinis-equi</name>
    <dbReference type="NCBI Taxonomy" id="585013"/>
    <lineage>
        <taxon>Eukaryota</taxon>
        <taxon>Fungi</taxon>
        <taxon>Dikarya</taxon>
        <taxon>Basidiomycota</taxon>
        <taxon>Agaricomycotina</taxon>
        <taxon>Agaricomycetes</taxon>
        <taxon>Agaricomycetidae</taxon>
        <taxon>Agaricales</taxon>
        <taxon>Marasmiineae</taxon>
        <taxon>Marasmiaceae</taxon>
        <taxon>Marasmius</taxon>
    </lineage>
</organism>
<comment type="caution">
    <text evidence="2">The sequence shown here is derived from an EMBL/GenBank/DDBJ whole genome shotgun (WGS) entry which is preliminary data.</text>
</comment>
<feature type="non-terminal residue" evidence="2">
    <location>
        <position position="125"/>
    </location>
</feature>
<evidence type="ECO:0000313" key="3">
    <source>
        <dbReference type="Proteomes" id="UP001465976"/>
    </source>
</evidence>
<sequence length="125" mass="13918">MPVGYIRMKGSNIPQRSSSPVSEPPFPSTLDVDGDGISDGNLENEELGSSEPEDEGFGLVLDGQEVDYDKQCGVINAQDFRCHSRPYDELLFDWHHKTKPRFMDPIKKDISSGSGSQSRTFTYDS</sequence>
<name>A0ABR3EL13_9AGAR</name>
<gene>
    <name evidence="2" type="primary">sgf73_4</name>
    <name evidence="2" type="ORF">V5O48_018514</name>
</gene>
<evidence type="ECO:0000256" key="1">
    <source>
        <dbReference type="SAM" id="MobiDB-lite"/>
    </source>
</evidence>
<keyword evidence="3" id="KW-1185">Reference proteome</keyword>
<proteinExistence type="predicted"/>
<reference evidence="2 3" key="1">
    <citation type="submission" date="2024-02" db="EMBL/GenBank/DDBJ databases">
        <title>A draft genome for the cacao thread blight pathogen Marasmius crinis-equi.</title>
        <authorList>
            <person name="Cohen S.P."/>
            <person name="Baruah I.K."/>
            <person name="Amoako-Attah I."/>
            <person name="Bukari Y."/>
            <person name="Meinhardt L.W."/>
            <person name="Bailey B.A."/>
        </authorList>
    </citation>
    <scope>NUCLEOTIDE SEQUENCE [LARGE SCALE GENOMIC DNA]</scope>
    <source>
        <strain evidence="2 3">GH-76</strain>
    </source>
</reference>
<accession>A0ABR3EL13</accession>
<protein>
    <submittedName>
        <fullName evidence="2">SAGA complex subunit Sgf73</fullName>
    </submittedName>
</protein>
<feature type="region of interest" description="Disordered" evidence="1">
    <location>
        <begin position="1"/>
        <end position="56"/>
    </location>
</feature>
<evidence type="ECO:0000313" key="2">
    <source>
        <dbReference type="EMBL" id="KAL0563553.1"/>
    </source>
</evidence>
<dbReference type="Proteomes" id="UP001465976">
    <property type="component" value="Unassembled WGS sequence"/>
</dbReference>
<feature type="compositionally biased region" description="Polar residues" evidence="1">
    <location>
        <begin position="111"/>
        <end position="125"/>
    </location>
</feature>
<dbReference type="EMBL" id="JBAHYK010003396">
    <property type="protein sequence ID" value="KAL0563553.1"/>
    <property type="molecule type" value="Genomic_DNA"/>
</dbReference>
<feature type="compositionally biased region" description="Acidic residues" evidence="1">
    <location>
        <begin position="32"/>
        <end position="56"/>
    </location>
</feature>
<feature type="region of interest" description="Disordered" evidence="1">
    <location>
        <begin position="105"/>
        <end position="125"/>
    </location>
</feature>